<evidence type="ECO:0000259" key="2">
    <source>
        <dbReference type="Pfam" id="PF03787"/>
    </source>
</evidence>
<dbReference type="Pfam" id="PF03787">
    <property type="entry name" value="RAMPs"/>
    <property type="match status" value="2"/>
</dbReference>
<dbReference type="InterPro" id="IPR052216">
    <property type="entry name" value="CRISPR_Csm3_endoribonuclease"/>
</dbReference>
<accession>N2BHJ9</accession>
<dbReference type="CDD" id="cd09726">
    <property type="entry name" value="RAMP_I_III"/>
    <property type="match status" value="2"/>
</dbReference>
<name>N2BHJ9_9FIRM</name>
<dbReference type="EMBL" id="AQFT01000001">
    <property type="protein sequence ID" value="EMZ39676.1"/>
    <property type="molecule type" value="Genomic_DNA"/>
</dbReference>
<gene>
    <name evidence="3" type="ORF">C823_00009</name>
</gene>
<dbReference type="eggNOG" id="COG1337">
    <property type="taxonomic scope" value="Bacteria"/>
</dbReference>
<feature type="domain" description="CRISPR type III-associated protein" evidence="2">
    <location>
        <begin position="19"/>
        <end position="179"/>
    </location>
</feature>
<dbReference type="STRING" id="1235802.C823_00009"/>
<dbReference type="PATRIC" id="fig|1235802.3.peg.9"/>
<dbReference type="PANTHER" id="PTHR35579">
    <property type="entry name" value="CRISPR SYSTEM CMS ENDORIBONUCLEASE CSM3"/>
    <property type="match status" value="1"/>
</dbReference>
<dbReference type="Proteomes" id="UP000012589">
    <property type="component" value="Unassembled WGS sequence"/>
</dbReference>
<protein>
    <recommendedName>
        <fullName evidence="2">CRISPR type III-associated protein domain-containing protein</fullName>
    </recommendedName>
</protein>
<dbReference type="HOGENOM" id="CLU_041901_1_0_9"/>
<dbReference type="AlphaFoldDB" id="N2BHJ9"/>
<comment type="caution">
    <text evidence="3">The sequence shown here is derived from an EMBL/GenBank/DDBJ whole genome shotgun (WGS) entry which is preliminary data.</text>
</comment>
<dbReference type="PANTHER" id="PTHR35579:SF6">
    <property type="entry name" value="DUF324 DOMAIN-CONTAINING PROTEIN"/>
    <property type="match status" value="1"/>
</dbReference>
<dbReference type="InterPro" id="IPR005537">
    <property type="entry name" value="RAMP_III_fam"/>
</dbReference>
<evidence type="ECO:0000313" key="4">
    <source>
        <dbReference type="Proteomes" id="UP000012589"/>
    </source>
</evidence>
<feature type="domain" description="CRISPR type III-associated protein" evidence="2">
    <location>
        <begin position="234"/>
        <end position="400"/>
    </location>
</feature>
<reference evidence="3 4" key="1">
    <citation type="journal article" date="2014" name="Genome Announc.">
        <title>Draft genome sequences of the altered schaedler flora, a defined bacterial community from gnotobiotic mice.</title>
        <authorList>
            <person name="Wannemuehler M.J."/>
            <person name="Overstreet A.M."/>
            <person name="Ward D.V."/>
            <person name="Phillips G.J."/>
        </authorList>
    </citation>
    <scope>NUCLEOTIDE SEQUENCE [LARGE SCALE GENOMIC DNA]</scope>
    <source>
        <strain evidence="3 4">ASF492</strain>
    </source>
</reference>
<proteinExistence type="predicted"/>
<organism evidence="3 4">
    <name type="scientific">Eubacterium plexicaudatum ASF492</name>
    <dbReference type="NCBI Taxonomy" id="1235802"/>
    <lineage>
        <taxon>Bacteria</taxon>
        <taxon>Bacillati</taxon>
        <taxon>Bacillota</taxon>
        <taxon>Clostridia</taxon>
        <taxon>Eubacteriales</taxon>
        <taxon>Eubacteriaceae</taxon>
        <taxon>Eubacterium</taxon>
    </lineage>
</organism>
<dbReference type="OrthoDB" id="1063910at2"/>
<keyword evidence="1" id="KW-0051">Antiviral defense</keyword>
<evidence type="ECO:0000313" key="3">
    <source>
        <dbReference type="EMBL" id="EMZ39676.1"/>
    </source>
</evidence>
<sequence>MAVCTYEKIIKYRVAACCTQPLHIGNAMGSKEEVLIHPVDDLPFIQASSIAGVCRDYFAKEYGESAAEKLFGTGEAGCGSRICFTDGIFSGDRPVLELRPRVRIDRRTGSCGSSTIKGTGQQSGHKFQVEYIGAGAEFVCYIYLYEESMAQQTERMLAAVHQGLVQLGGLKSSGCGFLKLQALGKKVFTMTQAQDRRAWAEEDELPADAYDDILTGLRTEGGQGPAYEIFVSGRTEGSMLVKSIAITNAGGNTSFCTNLKNAAQEHIVPGSSLKGALRNQMEKIADYLGRQELITDTFGYTKDAAGDGKAGNIVFYDTVVGKKEENERMELSSRIHIDKFTGGVMDGGLFQEKNIAGELEFHISVKDKNNPDSTSGLLLLALRDLAVGLVNIGSGYGVGKGMIAVERIVMKDEKHHTEATVTFSDAGSIADGHGLIAKCLQAVYGKEQAV</sequence>
<evidence type="ECO:0000256" key="1">
    <source>
        <dbReference type="ARBA" id="ARBA00023118"/>
    </source>
</evidence>
<keyword evidence="4" id="KW-1185">Reference proteome</keyword>
<dbReference type="GO" id="GO:0051607">
    <property type="term" value="P:defense response to virus"/>
    <property type="evidence" value="ECO:0007669"/>
    <property type="project" value="UniProtKB-KW"/>
</dbReference>